<dbReference type="InterPro" id="IPR045598">
    <property type="entry name" value="DUF6457"/>
</dbReference>
<reference evidence="3" key="1">
    <citation type="journal article" date="2019" name="Int. J. Syst. Evol. Microbiol.">
        <title>The Global Catalogue of Microorganisms (GCM) 10K type strain sequencing project: providing services to taxonomists for standard genome sequencing and annotation.</title>
        <authorList>
            <consortium name="The Broad Institute Genomics Platform"/>
            <consortium name="The Broad Institute Genome Sequencing Center for Infectious Disease"/>
            <person name="Wu L."/>
            <person name="Ma J."/>
        </authorList>
    </citation>
    <scope>NUCLEOTIDE SEQUENCE [LARGE SCALE GENOMIC DNA]</scope>
    <source>
        <strain evidence="3">XZYJ18</strain>
    </source>
</reference>
<sequence length="83" mass="8470">MTLVEWAKLASAELELPERLDPSDVKLILDLAKDAAHSVARPAAPLTAYLLGIAVGRGADPAQAAAALSALALAQAPEEPADS</sequence>
<evidence type="ECO:0000259" key="1">
    <source>
        <dbReference type="Pfam" id="PF20058"/>
    </source>
</evidence>
<feature type="domain" description="DUF6457" evidence="1">
    <location>
        <begin position="2"/>
        <end position="76"/>
    </location>
</feature>
<accession>A0ABV9DPZ2</accession>
<evidence type="ECO:0000313" key="3">
    <source>
        <dbReference type="Proteomes" id="UP001595923"/>
    </source>
</evidence>
<dbReference type="Proteomes" id="UP001595923">
    <property type="component" value="Unassembled WGS sequence"/>
</dbReference>
<evidence type="ECO:0000313" key="2">
    <source>
        <dbReference type="EMBL" id="MFC4560732.1"/>
    </source>
</evidence>
<proteinExistence type="predicted"/>
<dbReference type="RefSeq" id="WP_378571141.1">
    <property type="nucleotide sequence ID" value="NZ_JBHSFQ010000002.1"/>
</dbReference>
<name>A0ABV9DPZ2_9ACTN</name>
<protein>
    <submittedName>
        <fullName evidence="2">DUF6457 domain-containing protein</fullName>
    </submittedName>
</protein>
<keyword evidence="3" id="KW-1185">Reference proteome</keyword>
<comment type="caution">
    <text evidence="2">The sequence shown here is derived from an EMBL/GenBank/DDBJ whole genome shotgun (WGS) entry which is preliminary data.</text>
</comment>
<organism evidence="2 3">
    <name type="scientific">Nocardiopsis mangrovi</name>
    <dbReference type="NCBI Taxonomy" id="1179818"/>
    <lineage>
        <taxon>Bacteria</taxon>
        <taxon>Bacillati</taxon>
        <taxon>Actinomycetota</taxon>
        <taxon>Actinomycetes</taxon>
        <taxon>Streptosporangiales</taxon>
        <taxon>Nocardiopsidaceae</taxon>
        <taxon>Nocardiopsis</taxon>
    </lineage>
</organism>
<dbReference type="Pfam" id="PF20058">
    <property type="entry name" value="DUF6457"/>
    <property type="match status" value="1"/>
</dbReference>
<gene>
    <name evidence="2" type="ORF">ACFO4E_02555</name>
</gene>
<dbReference type="EMBL" id="JBHSFQ010000002">
    <property type="protein sequence ID" value="MFC4560732.1"/>
    <property type="molecule type" value="Genomic_DNA"/>
</dbReference>